<evidence type="ECO:0000313" key="5">
    <source>
        <dbReference type="EnsemblPlants" id="PGSC0003DMT400096820"/>
    </source>
</evidence>
<comment type="similarity">
    <text evidence="1 2">Belongs to the p23/wos2 family.</text>
</comment>
<dbReference type="PROSITE" id="PS51203">
    <property type="entry name" value="CS"/>
    <property type="match status" value="1"/>
</dbReference>
<feature type="domain" description="CS" evidence="4">
    <location>
        <begin position="81"/>
        <end position="170"/>
    </location>
</feature>
<name>M1DZB1_SOLTU</name>
<dbReference type="InterPro" id="IPR008978">
    <property type="entry name" value="HSP20-like_chaperone"/>
</dbReference>
<dbReference type="GO" id="GO:0051087">
    <property type="term" value="F:protein-folding chaperone binding"/>
    <property type="evidence" value="ECO:0000318"/>
    <property type="project" value="GO_Central"/>
</dbReference>
<dbReference type="GO" id="GO:0005634">
    <property type="term" value="C:nucleus"/>
    <property type="evidence" value="ECO:0000318"/>
    <property type="project" value="GO_Central"/>
</dbReference>
<evidence type="ECO:0000256" key="3">
    <source>
        <dbReference type="SAM" id="Coils"/>
    </source>
</evidence>
<comment type="subunit">
    <text evidence="2">Interacts with HSP90 in an ATP-dependent manner.</text>
</comment>
<dbReference type="HOGENOM" id="CLU_1411015_0_0_1"/>
<evidence type="ECO:0000256" key="1">
    <source>
        <dbReference type="ARBA" id="ARBA00025733"/>
    </source>
</evidence>
<comment type="function">
    <text evidence="2">Acts as a co-chaperone for HSP90.</text>
</comment>
<dbReference type="PANTHER" id="PTHR22932:SF22">
    <property type="entry name" value="CO-CHAPERONE PROTEIN P23"/>
    <property type="match status" value="1"/>
</dbReference>
<accession>M1DZB1</accession>
<evidence type="ECO:0000313" key="6">
    <source>
        <dbReference type="Proteomes" id="UP000011115"/>
    </source>
</evidence>
<evidence type="ECO:0000256" key="2">
    <source>
        <dbReference type="RuleBase" id="RU369032"/>
    </source>
</evidence>
<dbReference type="PANTHER" id="PTHR22932">
    <property type="entry name" value="TELOMERASE-BINDING PROTEIN P23 HSP90 CO-CHAPERONE"/>
    <property type="match status" value="1"/>
</dbReference>
<dbReference type="Gramene" id="PGSC0003DMT400096820">
    <property type="protein sequence ID" value="PGSC0003DMT400096820"/>
    <property type="gene ID" value="PGSC0003DMG400046391"/>
</dbReference>
<dbReference type="AlphaFoldDB" id="M1DZB1"/>
<keyword evidence="2" id="KW-0963">Cytoplasm</keyword>
<keyword evidence="6" id="KW-1185">Reference proteome</keyword>
<keyword evidence="2" id="KW-0143">Chaperone</keyword>
<evidence type="ECO:0000259" key="4">
    <source>
        <dbReference type="PROSITE" id="PS51203"/>
    </source>
</evidence>
<dbReference type="EnsemblPlants" id="PGSC0003DMT400096820">
    <property type="protein sequence ID" value="PGSC0003DMT400096820"/>
    <property type="gene ID" value="PGSC0003DMG400046391"/>
</dbReference>
<organism evidence="5 6">
    <name type="scientific">Solanum tuberosum</name>
    <name type="common">Potato</name>
    <dbReference type="NCBI Taxonomy" id="4113"/>
    <lineage>
        <taxon>Eukaryota</taxon>
        <taxon>Viridiplantae</taxon>
        <taxon>Streptophyta</taxon>
        <taxon>Embryophyta</taxon>
        <taxon>Tracheophyta</taxon>
        <taxon>Spermatophyta</taxon>
        <taxon>Magnoliopsida</taxon>
        <taxon>eudicotyledons</taxon>
        <taxon>Gunneridae</taxon>
        <taxon>Pentapetalae</taxon>
        <taxon>asterids</taxon>
        <taxon>lamiids</taxon>
        <taxon>Solanales</taxon>
        <taxon>Solanaceae</taxon>
        <taxon>Solanoideae</taxon>
        <taxon>Solaneae</taxon>
        <taxon>Solanum</taxon>
    </lineage>
</organism>
<dbReference type="OMA" id="HCERRAQ"/>
<reference evidence="6" key="1">
    <citation type="journal article" date="2011" name="Nature">
        <title>Genome sequence and analysis of the tuber crop potato.</title>
        <authorList>
            <consortium name="The Potato Genome Sequencing Consortium"/>
        </authorList>
    </citation>
    <scope>NUCLEOTIDE SEQUENCE [LARGE SCALE GENOMIC DNA]</scope>
    <source>
        <strain evidence="6">cv. DM1-3 516 R44</strain>
    </source>
</reference>
<dbReference type="STRING" id="4113.M1DZB1"/>
<dbReference type="GO" id="GO:0006457">
    <property type="term" value="P:protein folding"/>
    <property type="evidence" value="ECO:0000318"/>
    <property type="project" value="GO_Central"/>
</dbReference>
<protein>
    <recommendedName>
        <fullName evidence="2">Co-chaperone protein p23</fullName>
    </recommendedName>
</protein>
<dbReference type="eggNOG" id="KOG3158">
    <property type="taxonomic scope" value="Eukaryota"/>
</dbReference>
<keyword evidence="3" id="KW-0175">Coiled coil</keyword>
<proteinExistence type="inferred from homology"/>
<dbReference type="GO" id="GO:0051879">
    <property type="term" value="F:Hsp90 protein binding"/>
    <property type="evidence" value="ECO:0000318"/>
    <property type="project" value="GO_Central"/>
</dbReference>
<dbReference type="GO" id="GO:0006950">
    <property type="term" value="P:response to stress"/>
    <property type="evidence" value="ECO:0007669"/>
    <property type="project" value="UniProtKB-ARBA"/>
</dbReference>
<dbReference type="SUPFAM" id="SSF49764">
    <property type="entry name" value="HSP20-like chaperones"/>
    <property type="match status" value="1"/>
</dbReference>
<sequence length="193" mass="22697">MLARKIFNCENLLKEYNNAIQALQHERGKLLNNAPQLKPWQSRDTLPFQLQSIDTQVREYQLLISSNDLKLRQLRNENVHGVCPIIEWAETINHVYLRICYPNVKDQKIIFEDDKTCLVTCIAGEGQRLCRLKLELTKRVNRVATKVDIGDTVINCILSKEERKLWRTLVEDERTDHYLIQCKGEDWISQFCL</sequence>
<keyword evidence="2" id="KW-0539">Nucleus</keyword>
<comment type="subcellular location">
    <subcellularLocation>
        <location evidence="2">Cytoplasm</location>
    </subcellularLocation>
    <subcellularLocation>
        <location evidence="2">Nucleus</location>
    </subcellularLocation>
</comment>
<dbReference type="GO" id="GO:0051131">
    <property type="term" value="P:chaperone-mediated protein complex assembly"/>
    <property type="evidence" value="ECO:0000318"/>
    <property type="project" value="GO_Central"/>
</dbReference>
<feature type="coiled-coil region" evidence="3">
    <location>
        <begin position="6"/>
        <end position="33"/>
    </location>
</feature>
<dbReference type="InParanoid" id="M1DZB1"/>
<dbReference type="GO" id="GO:0005829">
    <property type="term" value="C:cytosol"/>
    <property type="evidence" value="ECO:0000318"/>
    <property type="project" value="GO_Central"/>
</dbReference>
<dbReference type="OrthoDB" id="10281090at2759"/>
<dbReference type="PaxDb" id="4113-PGSC0003DMT400096820"/>
<dbReference type="Proteomes" id="UP000011115">
    <property type="component" value="Unassembled WGS sequence"/>
</dbReference>
<dbReference type="InterPro" id="IPR007052">
    <property type="entry name" value="CS_dom"/>
</dbReference>
<reference evidence="5" key="2">
    <citation type="submission" date="2015-06" db="UniProtKB">
        <authorList>
            <consortium name="EnsemblPlants"/>
        </authorList>
    </citation>
    <scope>IDENTIFICATION</scope>
    <source>
        <strain evidence="5">DM1-3 516 R44</strain>
    </source>
</reference>
<dbReference type="InterPro" id="IPR045250">
    <property type="entry name" value="p23-like"/>
</dbReference>
<dbReference type="Gene3D" id="2.60.40.790">
    <property type="match status" value="1"/>
</dbReference>